<dbReference type="EMBL" id="KZ613943">
    <property type="protein sequence ID" value="PMD42839.1"/>
    <property type="molecule type" value="Genomic_DNA"/>
</dbReference>
<name>A0A2J6RWF3_HYAVF</name>
<dbReference type="PANTHER" id="PTHR35043:SF7">
    <property type="entry name" value="TRANSCRIPTION FACTOR DOMAIN-CONTAINING PROTEIN"/>
    <property type="match status" value="1"/>
</dbReference>
<evidence type="ECO:0000313" key="3">
    <source>
        <dbReference type="Proteomes" id="UP000235786"/>
    </source>
</evidence>
<feature type="transmembrane region" description="Helical" evidence="1">
    <location>
        <begin position="522"/>
        <end position="544"/>
    </location>
</feature>
<keyword evidence="3" id="KW-1185">Reference proteome</keyword>
<evidence type="ECO:0000256" key="1">
    <source>
        <dbReference type="SAM" id="Phobius"/>
    </source>
</evidence>
<keyword evidence="1" id="KW-0472">Membrane</keyword>
<dbReference type="OrthoDB" id="9451547at2759"/>
<sequence length="702" mass="78550">MSTPLFTAYSLYTRHALADPVNLTALRTEIAPAWVSDPGGRGTWDLLYSCLFTLLLCVYTAIHLNVPPPGETKFFFWLRKTKWVAIAVFAPEIVVVTALNQWLWARYLMKELNKIAVKNEDEDFKRWYNRPDSRNRFDMVYCHYVLMGGFAVEVDDIHNFLTRVTITVDGALYLAKYGHFCRVKRSLIADKSKADILAKGLVCMQVLWVAGQAVERKLAGYPITLLEIHTLVHVVCALVMYGLWAQKPLNVQDPTIIGFPDHPNPLAFMLHRSRSCGWAKYRGYRGFESNIADPGRKPKQNDASGVNINAKEYFFEAEWAFLPTIEPRCVHIDTNPGLPDILIDSVILNEGQSPAKISTYYYMSSKDGEGVDHQHPMGWPVWLYTPVSTDPVVCTLYTGQALSFPGQSCKIGPRLASCDIENLHSIQHQNKSIGLSRGISAIAMTGKDLKRFSLISGWASKLDSGVGDSTTRNKALFDDENMPQVTFPQGSHFGEFPSSDCLSIQTNNWIGESQGDGDFYKYTALTLLPLAYGCVHLGALGFIFPTRTEKLLWKISCIILIAVAGGLGLLILIWYIFTVVQKYWKSYLDAHRQSHRDVESTIHTSRICDNPLTLISHMASSAVDAILCGHDGDGLADFFISAGKVLWYSVLGICYVLLGFFGVAYCVARVFLIVESFISLRHVPVGVYQTPTGNFMSYIPHL</sequence>
<organism evidence="2 3">
    <name type="scientific">Hyaloscypha variabilis (strain UAMH 11265 / GT02V1 / F)</name>
    <name type="common">Meliniomyces variabilis</name>
    <dbReference type="NCBI Taxonomy" id="1149755"/>
    <lineage>
        <taxon>Eukaryota</taxon>
        <taxon>Fungi</taxon>
        <taxon>Dikarya</taxon>
        <taxon>Ascomycota</taxon>
        <taxon>Pezizomycotina</taxon>
        <taxon>Leotiomycetes</taxon>
        <taxon>Helotiales</taxon>
        <taxon>Hyaloscyphaceae</taxon>
        <taxon>Hyaloscypha</taxon>
        <taxon>Hyaloscypha variabilis</taxon>
    </lineage>
</organism>
<accession>A0A2J6RWF3</accession>
<proteinExistence type="predicted"/>
<evidence type="ECO:0000313" key="2">
    <source>
        <dbReference type="EMBL" id="PMD42839.1"/>
    </source>
</evidence>
<gene>
    <name evidence="2" type="ORF">L207DRAFT_457377</name>
</gene>
<dbReference type="Proteomes" id="UP000235786">
    <property type="component" value="Unassembled WGS sequence"/>
</dbReference>
<dbReference type="STRING" id="1149755.A0A2J6RWF3"/>
<feature type="transmembrane region" description="Helical" evidence="1">
    <location>
        <begin position="551"/>
        <end position="577"/>
    </location>
</feature>
<dbReference type="AlphaFoldDB" id="A0A2J6RWF3"/>
<feature type="transmembrane region" description="Helical" evidence="1">
    <location>
        <begin position="645"/>
        <end position="672"/>
    </location>
</feature>
<feature type="transmembrane region" description="Helical" evidence="1">
    <location>
        <begin position="84"/>
        <end position="105"/>
    </location>
</feature>
<feature type="transmembrane region" description="Helical" evidence="1">
    <location>
        <begin position="46"/>
        <end position="64"/>
    </location>
</feature>
<reference evidence="2 3" key="1">
    <citation type="submission" date="2016-04" db="EMBL/GenBank/DDBJ databases">
        <title>A degradative enzymes factory behind the ericoid mycorrhizal symbiosis.</title>
        <authorList>
            <consortium name="DOE Joint Genome Institute"/>
            <person name="Martino E."/>
            <person name="Morin E."/>
            <person name="Grelet G."/>
            <person name="Kuo A."/>
            <person name="Kohler A."/>
            <person name="Daghino S."/>
            <person name="Barry K."/>
            <person name="Choi C."/>
            <person name="Cichocki N."/>
            <person name="Clum A."/>
            <person name="Copeland A."/>
            <person name="Hainaut M."/>
            <person name="Haridas S."/>
            <person name="Labutti K."/>
            <person name="Lindquist E."/>
            <person name="Lipzen A."/>
            <person name="Khouja H.-R."/>
            <person name="Murat C."/>
            <person name="Ohm R."/>
            <person name="Olson A."/>
            <person name="Spatafora J."/>
            <person name="Veneault-Fourrey C."/>
            <person name="Henrissat B."/>
            <person name="Grigoriev I."/>
            <person name="Martin F."/>
            <person name="Perotto S."/>
        </authorList>
    </citation>
    <scope>NUCLEOTIDE SEQUENCE [LARGE SCALE GENOMIC DNA]</scope>
    <source>
        <strain evidence="2 3">F</strain>
    </source>
</reference>
<keyword evidence="1" id="KW-0812">Transmembrane</keyword>
<dbReference type="PANTHER" id="PTHR35043">
    <property type="entry name" value="TRANSCRIPTION FACTOR DOMAIN-CONTAINING PROTEIN"/>
    <property type="match status" value="1"/>
</dbReference>
<protein>
    <submittedName>
        <fullName evidence="2">Uncharacterized protein</fullName>
    </submittedName>
</protein>
<keyword evidence="1" id="KW-1133">Transmembrane helix</keyword>